<sequence length="715" mass="80900">MRRTWFWALLVFIIFVLLVGAGSSFLTYQRVARLSDLKTQMDETLTKMAQLVNDTYFLLYDSDDIRASREVWRESLENAYIDLNNLSQHPGLQHVDSAISQEIGQIRSSWENTVRNYFSGDQFLLNFLDSKVELNTNDNINSMVSQVSRLISETGVDSGQQEDVYQLNLAYLRLRTGTAQLRVFITSAVEELRGNVQDETDRALEQTFTVSGIVLVLLLLLIVLVLTFSLRVLRQANIDLEEQVRERTRAIQNLLDFSGVGYITFGPDLIINPEISRECNTIFGRSIAGENIAQVLFSSSQRQEDFSDAMALVFSGTSHPEVVFNVLDSKTFINDKTIEMSFRLVDESTIMGQLRDISETEELQRTLERENSQREMVLKAVTSKRYFLSILDDARELFAALEECIVDGNFHADEERKNQIIRDIHTFKANASFLRMARTSKLAHMLEDVLIAQGILSDEEPLGNEIAELKKAFNDEVSSVVEVLGQEWLKGADKIEISLRLLEKTRKFVRDRYPEDKYLIHAIDVLSYLPLSMLFMRLGDMSRDLAATNGKRVNVLIEDNEISVTPEQYQNLLHAVNHILRNMITHGIEFPRHREKAGKNPEGNIKIHSSLEGREIQIRISDDGAGLSVKKITERAREIGWLDDGGSLSTRESVKMIFEPGFSTADTVTAVAGRGFGLAAVKDAIYQIGGKIRVSTAPGRGTTFIIVIPNERMGY</sequence>
<reference evidence="12 13" key="1">
    <citation type="submission" date="2017-03" db="EMBL/GenBank/DDBJ databases">
        <title>Draft Genome sequence of Marispirochaeta sp. strain JC444.</title>
        <authorList>
            <person name="Shivani Y."/>
            <person name="Subhash Y."/>
            <person name="Sasikala C."/>
            <person name="Ramana C."/>
        </authorList>
    </citation>
    <scope>NUCLEOTIDE SEQUENCE [LARGE SCALE GENOMIC DNA]</scope>
    <source>
        <strain evidence="12 13">JC444</strain>
    </source>
</reference>
<keyword evidence="3 8" id="KW-0597">Phosphoprotein</keyword>
<proteinExistence type="predicted"/>
<feature type="modified residue" description="Phosphohistidine" evidence="8">
    <location>
        <position position="425"/>
    </location>
</feature>
<keyword evidence="9" id="KW-0812">Transmembrane</keyword>
<dbReference type="PANTHER" id="PTHR43395">
    <property type="entry name" value="SENSOR HISTIDINE KINASE CHEA"/>
    <property type="match status" value="1"/>
</dbReference>
<dbReference type="PANTHER" id="PTHR43395:SF1">
    <property type="entry name" value="CHEMOTAXIS PROTEIN CHEA"/>
    <property type="match status" value="1"/>
</dbReference>
<feature type="transmembrane region" description="Helical" evidence="9">
    <location>
        <begin position="208"/>
        <end position="230"/>
    </location>
</feature>
<dbReference type="Gene3D" id="3.30.565.10">
    <property type="entry name" value="Histidine kinase-like ATPase, C-terminal domain"/>
    <property type="match status" value="1"/>
</dbReference>
<dbReference type="InterPro" id="IPR008207">
    <property type="entry name" value="Sig_transdc_His_kin_Hpt_dom"/>
</dbReference>
<feature type="domain" description="Histidine kinase" evidence="10">
    <location>
        <begin position="576"/>
        <end position="712"/>
    </location>
</feature>
<name>A0A1Y1RVG2_9SPIO</name>
<evidence type="ECO:0000256" key="5">
    <source>
        <dbReference type="ARBA" id="ARBA00022741"/>
    </source>
</evidence>
<dbReference type="GO" id="GO:0005524">
    <property type="term" value="F:ATP binding"/>
    <property type="evidence" value="ECO:0007669"/>
    <property type="project" value="UniProtKB-KW"/>
</dbReference>
<dbReference type="InterPro" id="IPR036890">
    <property type="entry name" value="HATPase_C_sf"/>
</dbReference>
<dbReference type="Pfam" id="PF02518">
    <property type="entry name" value="HATPase_c"/>
    <property type="match status" value="1"/>
</dbReference>
<dbReference type="STRING" id="1963862.B4O97_14115"/>
<dbReference type="CDD" id="cd00088">
    <property type="entry name" value="HPT"/>
    <property type="match status" value="1"/>
</dbReference>
<evidence type="ECO:0000259" key="11">
    <source>
        <dbReference type="PROSITE" id="PS50894"/>
    </source>
</evidence>
<gene>
    <name evidence="12" type="ORF">B4O97_14115</name>
</gene>
<evidence type="ECO:0000256" key="6">
    <source>
        <dbReference type="ARBA" id="ARBA00022777"/>
    </source>
</evidence>
<dbReference type="FunFam" id="3.30.565.10:FF:000016">
    <property type="entry name" value="Chemotaxis protein CheA, putative"/>
    <property type="match status" value="1"/>
</dbReference>
<dbReference type="EC" id="2.7.13.3" evidence="2"/>
<evidence type="ECO:0000256" key="7">
    <source>
        <dbReference type="ARBA" id="ARBA00022840"/>
    </source>
</evidence>
<organism evidence="12 13">
    <name type="scientific">Marispirochaeta aestuarii</name>
    <dbReference type="NCBI Taxonomy" id="1963862"/>
    <lineage>
        <taxon>Bacteria</taxon>
        <taxon>Pseudomonadati</taxon>
        <taxon>Spirochaetota</taxon>
        <taxon>Spirochaetia</taxon>
        <taxon>Spirochaetales</taxon>
        <taxon>Spirochaetaceae</taxon>
        <taxon>Marispirochaeta</taxon>
    </lineage>
</organism>
<dbReference type="Gene3D" id="1.20.120.160">
    <property type="entry name" value="HPT domain"/>
    <property type="match status" value="1"/>
</dbReference>
<evidence type="ECO:0000313" key="12">
    <source>
        <dbReference type="EMBL" id="ORC34019.1"/>
    </source>
</evidence>
<evidence type="ECO:0000256" key="8">
    <source>
        <dbReference type="PROSITE-ProRule" id="PRU00110"/>
    </source>
</evidence>
<dbReference type="InterPro" id="IPR005467">
    <property type="entry name" value="His_kinase_dom"/>
</dbReference>
<dbReference type="PROSITE" id="PS50109">
    <property type="entry name" value="HIS_KIN"/>
    <property type="match status" value="1"/>
</dbReference>
<evidence type="ECO:0000256" key="9">
    <source>
        <dbReference type="SAM" id="Phobius"/>
    </source>
</evidence>
<dbReference type="OrthoDB" id="9146932at2"/>
<evidence type="ECO:0000256" key="1">
    <source>
        <dbReference type="ARBA" id="ARBA00000085"/>
    </source>
</evidence>
<dbReference type="SUPFAM" id="SSF47226">
    <property type="entry name" value="Histidine-containing phosphotransfer domain, HPT domain"/>
    <property type="match status" value="1"/>
</dbReference>
<keyword evidence="7" id="KW-0067">ATP-binding</keyword>
<dbReference type="InterPro" id="IPR036641">
    <property type="entry name" value="HPT_dom_sf"/>
</dbReference>
<accession>A0A1Y1RVG2</accession>
<dbReference type="SUPFAM" id="SSF55874">
    <property type="entry name" value="ATPase domain of HSP90 chaperone/DNA topoisomerase II/histidine kinase"/>
    <property type="match status" value="1"/>
</dbReference>
<comment type="catalytic activity">
    <reaction evidence="1">
        <text>ATP + protein L-histidine = ADP + protein N-phospho-L-histidine.</text>
        <dbReference type="EC" id="2.7.13.3"/>
    </reaction>
</comment>
<dbReference type="Pfam" id="PF01627">
    <property type="entry name" value="Hpt"/>
    <property type="match status" value="1"/>
</dbReference>
<keyword evidence="4" id="KW-0808">Transferase</keyword>
<keyword evidence="13" id="KW-1185">Reference proteome</keyword>
<keyword evidence="5" id="KW-0547">Nucleotide-binding</keyword>
<evidence type="ECO:0000259" key="10">
    <source>
        <dbReference type="PROSITE" id="PS50109"/>
    </source>
</evidence>
<dbReference type="EMBL" id="MWQY01000016">
    <property type="protein sequence ID" value="ORC34019.1"/>
    <property type="molecule type" value="Genomic_DNA"/>
</dbReference>
<dbReference type="InterPro" id="IPR003594">
    <property type="entry name" value="HATPase_dom"/>
</dbReference>
<dbReference type="GO" id="GO:0000155">
    <property type="term" value="F:phosphorelay sensor kinase activity"/>
    <property type="evidence" value="ECO:0007669"/>
    <property type="project" value="UniProtKB-ARBA"/>
</dbReference>
<dbReference type="PROSITE" id="PS50894">
    <property type="entry name" value="HPT"/>
    <property type="match status" value="1"/>
</dbReference>
<dbReference type="InterPro" id="IPR004358">
    <property type="entry name" value="Sig_transdc_His_kin-like_C"/>
</dbReference>
<dbReference type="RefSeq" id="WP_083051771.1">
    <property type="nucleotide sequence ID" value="NZ_MWQY01000016.1"/>
</dbReference>
<evidence type="ECO:0000256" key="4">
    <source>
        <dbReference type="ARBA" id="ARBA00022679"/>
    </source>
</evidence>
<keyword evidence="9" id="KW-1133">Transmembrane helix</keyword>
<evidence type="ECO:0000313" key="13">
    <source>
        <dbReference type="Proteomes" id="UP000192343"/>
    </source>
</evidence>
<keyword evidence="9" id="KW-0472">Membrane</keyword>
<evidence type="ECO:0000256" key="3">
    <source>
        <dbReference type="ARBA" id="ARBA00022553"/>
    </source>
</evidence>
<dbReference type="PRINTS" id="PR00344">
    <property type="entry name" value="BCTRLSENSOR"/>
</dbReference>
<dbReference type="Proteomes" id="UP000192343">
    <property type="component" value="Unassembled WGS sequence"/>
</dbReference>
<keyword evidence="6" id="KW-0418">Kinase</keyword>
<feature type="domain" description="HPt" evidence="11">
    <location>
        <begin position="379"/>
        <end position="487"/>
    </location>
</feature>
<dbReference type="InterPro" id="IPR051315">
    <property type="entry name" value="Bact_Chemotaxis_CheA"/>
</dbReference>
<feature type="transmembrane region" description="Helical" evidence="9">
    <location>
        <begin position="6"/>
        <end position="28"/>
    </location>
</feature>
<comment type="caution">
    <text evidence="12">The sequence shown here is derived from an EMBL/GenBank/DDBJ whole genome shotgun (WGS) entry which is preliminary data.</text>
</comment>
<dbReference type="SMART" id="SM00387">
    <property type="entry name" value="HATPase_c"/>
    <property type="match status" value="1"/>
</dbReference>
<protein>
    <recommendedName>
        <fullName evidence="2">histidine kinase</fullName>
        <ecNumber evidence="2">2.7.13.3</ecNumber>
    </recommendedName>
</protein>
<evidence type="ECO:0000256" key="2">
    <source>
        <dbReference type="ARBA" id="ARBA00012438"/>
    </source>
</evidence>
<dbReference type="AlphaFoldDB" id="A0A1Y1RVG2"/>